<keyword evidence="2" id="KW-1185">Reference proteome</keyword>
<proteinExistence type="predicted"/>
<protein>
    <submittedName>
        <fullName evidence="1">Uncharacterized protein</fullName>
    </submittedName>
</protein>
<comment type="caution">
    <text evidence="1">The sequence shown here is derived from an EMBL/GenBank/DDBJ whole genome shotgun (WGS) entry which is preliminary data.</text>
</comment>
<organism evidence="1 2">
    <name type="scientific">Halteria grandinella</name>
    <dbReference type="NCBI Taxonomy" id="5974"/>
    <lineage>
        <taxon>Eukaryota</taxon>
        <taxon>Sar</taxon>
        <taxon>Alveolata</taxon>
        <taxon>Ciliophora</taxon>
        <taxon>Intramacronucleata</taxon>
        <taxon>Spirotrichea</taxon>
        <taxon>Stichotrichia</taxon>
        <taxon>Sporadotrichida</taxon>
        <taxon>Halteriidae</taxon>
        <taxon>Halteria</taxon>
    </lineage>
</organism>
<gene>
    <name evidence="1" type="ORF">FGO68_gene16444</name>
</gene>
<reference evidence="1" key="1">
    <citation type="submission" date="2019-06" db="EMBL/GenBank/DDBJ databases">
        <authorList>
            <person name="Zheng W."/>
        </authorList>
    </citation>
    <scope>NUCLEOTIDE SEQUENCE</scope>
    <source>
        <strain evidence="1">QDHG01</strain>
    </source>
</reference>
<evidence type="ECO:0000313" key="1">
    <source>
        <dbReference type="EMBL" id="TNV71523.1"/>
    </source>
</evidence>
<sequence>MKATQVHVLLNSCTRPFRISLALNIFYLPIREELQKTFCFPFWQKKEMQYQEIPTLIRQRGILNSEKPMLSTVQQMKLLISMTFTLLKEILTLKNQKKFIKVIQKKIFLSASQQLPVTLPVDSLFLWKI</sequence>
<dbReference type="Proteomes" id="UP000785679">
    <property type="component" value="Unassembled WGS sequence"/>
</dbReference>
<dbReference type="EMBL" id="RRYP01029761">
    <property type="protein sequence ID" value="TNV71523.1"/>
    <property type="molecule type" value="Genomic_DNA"/>
</dbReference>
<dbReference type="AlphaFoldDB" id="A0A8J8SV44"/>
<evidence type="ECO:0000313" key="2">
    <source>
        <dbReference type="Proteomes" id="UP000785679"/>
    </source>
</evidence>
<name>A0A8J8SV44_HALGN</name>
<accession>A0A8J8SV44</accession>